<name>A0A0N5D7R1_THECL</name>
<gene>
    <name evidence="1" type="ORF">TCLT_LOCUS9108</name>
</gene>
<dbReference type="AlphaFoldDB" id="A0A0N5D7R1"/>
<protein>
    <submittedName>
        <fullName evidence="3">Schwannomin-interacting protein 1</fullName>
    </submittedName>
</protein>
<proteinExistence type="predicted"/>
<dbReference type="EMBL" id="UYYF01004733">
    <property type="protein sequence ID" value="VDN06715.1"/>
    <property type="molecule type" value="Genomic_DNA"/>
</dbReference>
<dbReference type="WBParaSite" id="TCLT_0000911901-mRNA-1">
    <property type="protein sequence ID" value="TCLT_0000911901-mRNA-1"/>
    <property type="gene ID" value="TCLT_0000911901"/>
</dbReference>
<organism evidence="3">
    <name type="scientific">Thelazia callipaeda</name>
    <name type="common">Oriental eyeworm</name>
    <name type="synonym">Parasitic nematode</name>
    <dbReference type="NCBI Taxonomy" id="103827"/>
    <lineage>
        <taxon>Eukaryota</taxon>
        <taxon>Metazoa</taxon>
        <taxon>Ecdysozoa</taxon>
        <taxon>Nematoda</taxon>
        <taxon>Chromadorea</taxon>
        <taxon>Rhabditida</taxon>
        <taxon>Spirurina</taxon>
        <taxon>Spiruromorpha</taxon>
        <taxon>Thelazioidea</taxon>
        <taxon>Thelaziidae</taxon>
        <taxon>Thelazia</taxon>
    </lineage>
</organism>
<dbReference type="Proteomes" id="UP000276776">
    <property type="component" value="Unassembled WGS sequence"/>
</dbReference>
<keyword evidence="2" id="KW-1185">Reference proteome</keyword>
<reference evidence="3" key="1">
    <citation type="submission" date="2017-02" db="UniProtKB">
        <authorList>
            <consortium name="WormBaseParasite"/>
        </authorList>
    </citation>
    <scope>IDENTIFICATION</scope>
</reference>
<evidence type="ECO:0000313" key="2">
    <source>
        <dbReference type="Proteomes" id="UP000276776"/>
    </source>
</evidence>
<sequence>MSNVERKYHVQLTSKITEHWLCERNNLDSSIENDGISICHQSYGKRHEVSAPTLHSTANERIKVPESSKTDSPHKGILIPTYYYPICCQSTSNSLKSRNITCEASYIDKPLELTKIQCRNNSNIVGHLHTERSKYETLEDPGVFVSDRLQETVNISNVPHKSCIDDFTKRVNVSSNVEVFPYSYYDDSDDDSNFLKELKKESSIREGSNSQLIKKEFRSELGATGNCRDFLKLMDHTETVKDCNKCKESEALLIHRATVKNECEHKQPLLGYIQANGNSKNNEATRTANNKLDLSCKFSRNEKRTMRDSYNTTSPWHQYSSQLSTKLNEKNLTNSISSHGPLMPSSVTAEKKFRVPNVSEWYQQTVMLPRNAEGSIHHYFEYLMYFQN</sequence>
<accession>A0A0N5D7R1</accession>
<evidence type="ECO:0000313" key="3">
    <source>
        <dbReference type="WBParaSite" id="TCLT_0000911901-mRNA-1"/>
    </source>
</evidence>
<reference evidence="1 2" key="2">
    <citation type="submission" date="2018-11" db="EMBL/GenBank/DDBJ databases">
        <authorList>
            <consortium name="Pathogen Informatics"/>
        </authorList>
    </citation>
    <scope>NUCLEOTIDE SEQUENCE [LARGE SCALE GENOMIC DNA]</scope>
</reference>
<evidence type="ECO:0000313" key="1">
    <source>
        <dbReference type="EMBL" id="VDN06715.1"/>
    </source>
</evidence>